<feature type="signal peptide" evidence="1">
    <location>
        <begin position="1"/>
        <end position="25"/>
    </location>
</feature>
<evidence type="ECO:0000256" key="1">
    <source>
        <dbReference type="SAM" id="SignalP"/>
    </source>
</evidence>
<keyword evidence="3" id="KW-1185">Reference proteome</keyword>
<gene>
    <name evidence="2" type="ORF">C1H46_019546</name>
</gene>
<comment type="caution">
    <text evidence="2">The sequence shown here is derived from an EMBL/GenBank/DDBJ whole genome shotgun (WGS) entry which is preliminary data.</text>
</comment>
<dbReference type="EMBL" id="VIEB01000334">
    <property type="protein sequence ID" value="TQD94846.1"/>
    <property type="molecule type" value="Genomic_DNA"/>
</dbReference>
<feature type="chain" id="PRO_5021894440" evidence="1">
    <location>
        <begin position="26"/>
        <end position="58"/>
    </location>
</feature>
<dbReference type="AlphaFoldDB" id="A0A540M800"/>
<name>A0A540M800_MALBA</name>
<proteinExistence type="predicted"/>
<protein>
    <submittedName>
        <fullName evidence="2">Uncharacterized protein</fullName>
    </submittedName>
</protein>
<evidence type="ECO:0000313" key="2">
    <source>
        <dbReference type="EMBL" id="TQD94846.1"/>
    </source>
</evidence>
<reference evidence="2 3" key="1">
    <citation type="journal article" date="2019" name="G3 (Bethesda)">
        <title>Sequencing of a Wild Apple (Malus baccata) Genome Unravels the Differences Between Cultivated and Wild Apple Species Regarding Disease Resistance and Cold Tolerance.</title>
        <authorList>
            <person name="Chen X."/>
        </authorList>
    </citation>
    <scope>NUCLEOTIDE SEQUENCE [LARGE SCALE GENOMIC DNA]</scope>
    <source>
        <strain evidence="3">cv. Shandingzi</strain>
        <tissue evidence="2">Leaves</tissue>
    </source>
</reference>
<accession>A0A540M800</accession>
<organism evidence="2 3">
    <name type="scientific">Malus baccata</name>
    <name type="common">Siberian crab apple</name>
    <name type="synonym">Pyrus baccata</name>
    <dbReference type="NCBI Taxonomy" id="106549"/>
    <lineage>
        <taxon>Eukaryota</taxon>
        <taxon>Viridiplantae</taxon>
        <taxon>Streptophyta</taxon>
        <taxon>Embryophyta</taxon>
        <taxon>Tracheophyta</taxon>
        <taxon>Spermatophyta</taxon>
        <taxon>Magnoliopsida</taxon>
        <taxon>eudicotyledons</taxon>
        <taxon>Gunneridae</taxon>
        <taxon>Pentapetalae</taxon>
        <taxon>rosids</taxon>
        <taxon>fabids</taxon>
        <taxon>Rosales</taxon>
        <taxon>Rosaceae</taxon>
        <taxon>Amygdaloideae</taxon>
        <taxon>Maleae</taxon>
        <taxon>Malus</taxon>
    </lineage>
</organism>
<evidence type="ECO:0000313" key="3">
    <source>
        <dbReference type="Proteomes" id="UP000315295"/>
    </source>
</evidence>
<keyword evidence="1" id="KW-0732">Signal</keyword>
<sequence>MARVGGNPLLFLFALPSLIFCYCSSSAIHHDQCDQCILDAIIPTQLIPHIHPIHPPQI</sequence>
<dbReference type="Proteomes" id="UP000315295">
    <property type="component" value="Unassembled WGS sequence"/>
</dbReference>